<proteinExistence type="predicted"/>
<feature type="region of interest" description="Disordered" evidence="1">
    <location>
        <begin position="1"/>
        <end position="47"/>
    </location>
</feature>
<feature type="compositionally biased region" description="Polar residues" evidence="1">
    <location>
        <begin position="18"/>
        <end position="27"/>
    </location>
</feature>
<evidence type="ECO:0000313" key="3">
    <source>
        <dbReference type="Proteomes" id="UP000007471"/>
    </source>
</evidence>
<reference evidence="3" key="1">
    <citation type="submission" date="2011-01" db="EMBL/GenBank/DDBJ databases">
        <title>Complete sequence of chromosome of Mesorhizobium ciceri bv. biserrulae WSM1271.</title>
        <authorList>
            <person name="Lucas S."/>
            <person name="Copeland A."/>
            <person name="Lapidus A."/>
            <person name="Cheng J.-F."/>
            <person name="Goodwin L."/>
            <person name="Pitluck S."/>
            <person name="Teshima H."/>
            <person name="Detter J.C."/>
            <person name="Han C."/>
            <person name="Tapia R."/>
            <person name="Land M."/>
            <person name="Hauser L."/>
            <person name="Kyrpides N."/>
            <person name="Ivanova N."/>
            <person name="Nandasena K."/>
            <person name="Reeve W.G."/>
            <person name="Howieson J.G."/>
            <person name="O'Hara G."/>
            <person name="Tiwari R.P."/>
            <person name="Woyke T."/>
        </authorList>
    </citation>
    <scope>NUCLEOTIDE SEQUENCE [LARGE SCALE GENOMIC DNA]</scope>
    <source>
        <strain evidence="3">HAMBI 2942 / LMG 23838 / WSM1271</strain>
    </source>
</reference>
<gene>
    <name evidence="2" type="ordered locus">Mesci_3663</name>
</gene>
<sequence length="47" mass="4658">MIKGGGSAANVGARSERSTVSGYSDRSSGAHANAAVQENPARPNSIA</sequence>
<organism evidence="2 3">
    <name type="scientific">Mesorhizobium ciceri biovar biserrulae (strain HAMBI 2942 / LMG 23838 / WSM1271)</name>
    <dbReference type="NCBI Taxonomy" id="765698"/>
    <lineage>
        <taxon>Bacteria</taxon>
        <taxon>Pseudomonadati</taxon>
        <taxon>Pseudomonadota</taxon>
        <taxon>Alphaproteobacteria</taxon>
        <taxon>Hyphomicrobiales</taxon>
        <taxon>Phyllobacteriaceae</taxon>
        <taxon>Mesorhizobium</taxon>
    </lineage>
</organism>
<dbReference type="HOGENOM" id="CLU_3170052_0_0_5"/>
<dbReference type="OrthoDB" id="9879838at2"/>
<evidence type="ECO:0000256" key="1">
    <source>
        <dbReference type="SAM" id="MobiDB-lite"/>
    </source>
</evidence>
<dbReference type="EMBL" id="CP002447">
    <property type="protein sequence ID" value="ADV12783.1"/>
    <property type="molecule type" value="Genomic_DNA"/>
</dbReference>
<name>E8TMG1_MESCW</name>
<protein>
    <submittedName>
        <fullName evidence="2">Uncharacterized protein</fullName>
    </submittedName>
</protein>
<evidence type="ECO:0000313" key="2">
    <source>
        <dbReference type="EMBL" id="ADV12783.1"/>
    </source>
</evidence>
<dbReference type="AlphaFoldDB" id="E8TMG1"/>
<dbReference type="Proteomes" id="UP000007471">
    <property type="component" value="Chromosome"/>
</dbReference>
<dbReference type="KEGG" id="mci:Mesci_3663"/>
<accession>E8TMG1</accession>